<reference evidence="2" key="2">
    <citation type="submission" date="2021-09" db="EMBL/GenBank/DDBJ databases">
        <authorList>
            <person name="Gilroy R."/>
        </authorList>
    </citation>
    <scope>NUCLEOTIDE SEQUENCE</scope>
    <source>
        <strain evidence="2">ChiGjej2B2-7701</strain>
    </source>
</reference>
<dbReference type="AlphaFoldDB" id="A0A921IQ92"/>
<evidence type="ECO:0000313" key="2">
    <source>
        <dbReference type="EMBL" id="HJG30052.1"/>
    </source>
</evidence>
<gene>
    <name evidence="2" type="ORF">K8U80_01510</name>
</gene>
<feature type="transmembrane region" description="Helical" evidence="1">
    <location>
        <begin position="117"/>
        <end position="138"/>
    </location>
</feature>
<accession>A0A921IQ92</accession>
<organism evidence="2 3">
    <name type="scientific">Collinsella ihumii</name>
    <dbReference type="NCBI Taxonomy" id="1720204"/>
    <lineage>
        <taxon>Bacteria</taxon>
        <taxon>Bacillati</taxon>
        <taxon>Actinomycetota</taxon>
        <taxon>Coriobacteriia</taxon>
        <taxon>Coriobacteriales</taxon>
        <taxon>Coriobacteriaceae</taxon>
        <taxon>Collinsella</taxon>
    </lineage>
</organism>
<comment type="caution">
    <text evidence="2">The sequence shown here is derived from an EMBL/GenBank/DDBJ whole genome shotgun (WGS) entry which is preliminary data.</text>
</comment>
<evidence type="ECO:0000313" key="3">
    <source>
        <dbReference type="Proteomes" id="UP000746751"/>
    </source>
</evidence>
<sequence>MKTSTFVGNLIFWIAIAAVCGVFAAWYYTTDVATVTAAAAESSWTLVGTIAATPLLLYAVGAIIGLVVIKIGKFRINQSLKSHAFIVASLILALMIAGIAPVIALGPTSGYSMPTLLLSYAGVYAAPVFLIIGAAYSVGIAPAK</sequence>
<reference evidence="2" key="1">
    <citation type="journal article" date="2021" name="PeerJ">
        <title>Extensive microbial diversity within the chicken gut microbiome revealed by metagenomics and culture.</title>
        <authorList>
            <person name="Gilroy R."/>
            <person name="Ravi A."/>
            <person name="Getino M."/>
            <person name="Pursley I."/>
            <person name="Horton D.L."/>
            <person name="Alikhan N.F."/>
            <person name="Baker D."/>
            <person name="Gharbi K."/>
            <person name="Hall N."/>
            <person name="Watson M."/>
            <person name="Adriaenssens E.M."/>
            <person name="Foster-Nyarko E."/>
            <person name="Jarju S."/>
            <person name="Secka A."/>
            <person name="Antonio M."/>
            <person name="Oren A."/>
            <person name="Chaudhuri R.R."/>
            <person name="La Ragione R."/>
            <person name="Hildebrand F."/>
            <person name="Pallen M.J."/>
        </authorList>
    </citation>
    <scope>NUCLEOTIDE SEQUENCE</scope>
    <source>
        <strain evidence="2">ChiGjej2B2-7701</strain>
    </source>
</reference>
<keyword evidence="1" id="KW-0812">Transmembrane</keyword>
<dbReference type="Proteomes" id="UP000746751">
    <property type="component" value="Unassembled WGS sequence"/>
</dbReference>
<proteinExistence type="predicted"/>
<feature type="transmembrane region" description="Helical" evidence="1">
    <location>
        <begin position="84"/>
        <end position="105"/>
    </location>
</feature>
<name>A0A921IQ92_9ACTN</name>
<evidence type="ECO:0000256" key="1">
    <source>
        <dbReference type="SAM" id="Phobius"/>
    </source>
</evidence>
<feature type="transmembrane region" description="Helical" evidence="1">
    <location>
        <begin position="48"/>
        <end position="72"/>
    </location>
</feature>
<feature type="transmembrane region" description="Helical" evidence="1">
    <location>
        <begin position="7"/>
        <end position="28"/>
    </location>
</feature>
<dbReference type="EMBL" id="DYVF01000013">
    <property type="protein sequence ID" value="HJG30052.1"/>
    <property type="molecule type" value="Genomic_DNA"/>
</dbReference>
<keyword evidence="1" id="KW-1133">Transmembrane helix</keyword>
<keyword evidence="1" id="KW-0472">Membrane</keyword>
<protein>
    <submittedName>
        <fullName evidence="2">Uncharacterized protein</fullName>
    </submittedName>
</protein>